<accession>A0ABT0MBQ5</accession>
<keyword evidence="2" id="KW-1185">Reference proteome</keyword>
<evidence type="ECO:0008006" key="3">
    <source>
        <dbReference type="Google" id="ProtNLM"/>
    </source>
</evidence>
<evidence type="ECO:0000313" key="1">
    <source>
        <dbReference type="EMBL" id="MCL1632298.1"/>
    </source>
</evidence>
<dbReference type="Proteomes" id="UP001203004">
    <property type="component" value="Unassembled WGS sequence"/>
</dbReference>
<protein>
    <recommendedName>
        <fullName evidence="3">Transposase</fullName>
    </recommendedName>
</protein>
<organism evidence="1 2">
    <name type="scientific">Sporolactobacillus mangiferae</name>
    <dbReference type="NCBI Taxonomy" id="2940498"/>
    <lineage>
        <taxon>Bacteria</taxon>
        <taxon>Bacillati</taxon>
        <taxon>Bacillota</taxon>
        <taxon>Bacilli</taxon>
        <taxon>Bacillales</taxon>
        <taxon>Sporolactobacillaceae</taxon>
        <taxon>Sporolactobacillus</taxon>
    </lineage>
</organism>
<dbReference type="EMBL" id="JAMAST010000012">
    <property type="protein sequence ID" value="MCL1632298.1"/>
    <property type="molecule type" value="Genomic_DNA"/>
</dbReference>
<evidence type="ECO:0000313" key="2">
    <source>
        <dbReference type="Proteomes" id="UP001203004"/>
    </source>
</evidence>
<comment type="caution">
    <text evidence="1">The sequence shown here is derived from an EMBL/GenBank/DDBJ whole genome shotgun (WGS) entry which is preliminary data.</text>
</comment>
<name>A0ABT0MBQ5_9BACL</name>
<proteinExistence type="predicted"/>
<dbReference type="RefSeq" id="WP_249101885.1">
    <property type="nucleotide sequence ID" value="NZ_JAMAST010000012.1"/>
</dbReference>
<sequence>MSERFEEIREEVLKWPNSFYEQGCFKEGFKKGFKKGIEIAKTKIEQNVCVLQHLGMSTA</sequence>
<reference evidence="1 2" key="1">
    <citation type="submission" date="2022-05" db="EMBL/GenBank/DDBJ databases">
        <title>Sporolactobacillus sp nov CPB3-1, isolated from tree bark (Mangifera indica L.).</title>
        <authorList>
            <person name="Phuengjayaem S."/>
            <person name="Tanasupawat S."/>
        </authorList>
    </citation>
    <scope>NUCLEOTIDE SEQUENCE [LARGE SCALE GENOMIC DNA]</scope>
    <source>
        <strain evidence="1 2">CPB3-1</strain>
    </source>
</reference>
<gene>
    <name evidence="1" type="ORF">M3N64_10145</name>
</gene>